<keyword evidence="2" id="KW-0732">Signal</keyword>
<protein>
    <submittedName>
        <fullName evidence="3">Transporter</fullName>
    </submittedName>
</protein>
<dbReference type="AlphaFoldDB" id="A0A1E3LUN0"/>
<keyword evidence="4" id="KW-1185">Reference proteome</keyword>
<evidence type="ECO:0000313" key="3">
    <source>
        <dbReference type="EMBL" id="ODP37472.1"/>
    </source>
</evidence>
<feature type="signal peptide" evidence="2">
    <location>
        <begin position="1"/>
        <end position="20"/>
    </location>
</feature>
<evidence type="ECO:0000256" key="1">
    <source>
        <dbReference type="ARBA" id="ARBA00007613"/>
    </source>
</evidence>
<evidence type="ECO:0000256" key="2">
    <source>
        <dbReference type="SAM" id="SignalP"/>
    </source>
</evidence>
<dbReference type="STRING" id="1888892.BFL28_17725"/>
<comment type="similarity">
    <text evidence="1">Belongs to the outer membrane factor (OMF) (TC 1.B.17) family.</text>
</comment>
<dbReference type="Proteomes" id="UP000094487">
    <property type="component" value="Unassembled WGS sequence"/>
</dbReference>
<comment type="caution">
    <text evidence="3">The sequence shown here is derived from an EMBL/GenBank/DDBJ whole genome shotgun (WGS) entry which is preliminary data.</text>
</comment>
<name>A0A1E3LUN0_9SPHN</name>
<dbReference type="RefSeq" id="WP_069320786.1">
    <property type="nucleotide sequence ID" value="NZ_MDDS01000029.1"/>
</dbReference>
<dbReference type="EMBL" id="MDDS01000029">
    <property type="protein sequence ID" value="ODP37472.1"/>
    <property type="molecule type" value="Genomic_DNA"/>
</dbReference>
<gene>
    <name evidence="3" type="ORF">BFL28_17725</name>
</gene>
<dbReference type="SUPFAM" id="SSF56954">
    <property type="entry name" value="Outer membrane efflux proteins (OEP)"/>
    <property type="match status" value="1"/>
</dbReference>
<reference evidence="3 4" key="1">
    <citation type="submission" date="2016-08" db="EMBL/GenBank/DDBJ databases">
        <title>Draft genome of the agarase producing Sphingomonas sp. MCT13.</title>
        <authorList>
            <person name="D'Andrea M.M."/>
            <person name="Rossolini G.M."/>
            <person name="Thaller M.C."/>
        </authorList>
    </citation>
    <scope>NUCLEOTIDE SEQUENCE [LARGE SCALE GENOMIC DNA]</scope>
    <source>
        <strain evidence="3 4">MCT13</strain>
    </source>
</reference>
<dbReference type="InterPro" id="IPR003423">
    <property type="entry name" value="OMP_efflux"/>
</dbReference>
<dbReference type="GO" id="GO:0015562">
    <property type="term" value="F:efflux transmembrane transporter activity"/>
    <property type="evidence" value="ECO:0007669"/>
    <property type="project" value="InterPro"/>
</dbReference>
<proteinExistence type="inferred from homology"/>
<sequence>MHRLFAALLAATACASIAQAQTTPSAEAGPGQPQSTSPALAGPSFTVDRALELAGVVSPALEAASADVRAAEAGRQVAGLRPNPSVTVEAENVGGSGQYRGTRSLEATTSLTLPIELGGKRSARIAVADARTDRAAIQAAIAQADLRISVVRAYAEAASAERRLVTAHDQARIANETLRAAQVRVQAGRASPIEVQRADVARVNADAALLREERTLEVARFSLSRIIGQPISGPLDADWFSHVPAIYGPLRPIESAGTLVMAAADADLAIADASVRLARSQRVPDLTVGAGARRLEQTNDTAAIFSLSIPIPLFNNGRAALSQASAERQRADAQRRVTALDVDQAIARAQADAANAATSAAAASGPALAAAEEAARIARIGYREGKFGQLDLLDAERTLAATRAAAIDALLSYHIAQAQLERLTARAPVTQGE</sequence>
<evidence type="ECO:0000313" key="4">
    <source>
        <dbReference type="Proteomes" id="UP000094487"/>
    </source>
</evidence>
<dbReference type="Gene3D" id="1.20.1600.10">
    <property type="entry name" value="Outer membrane efflux proteins (OEP)"/>
    <property type="match status" value="1"/>
</dbReference>
<accession>A0A1E3LUN0</accession>
<dbReference type="InterPro" id="IPR010131">
    <property type="entry name" value="MdtP/NodT-like"/>
</dbReference>
<dbReference type="PANTHER" id="PTHR30203:SF24">
    <property type="entry name" value="BLR4935 PROTEIN"/>
    <property type="match status" value="1"/>
</dbReference>
<organism evidence="3 4">
    <name type="scientific">Sphingomonas turrisvirgatae</name>
    <dbReference type="NCBI Taxonomy" id="1888892"/>
    <lineage>
        <taxon>Bacteria</taxon>
        <taxon>Pseudomonadati</taxon>
        <taxon>Pseudomonadota</taxon>
        <taxon>Alphaproteobacteria</taxon>
        <taxon>Sphingomonadales</taxon>
        <taxon>Sphingomonadaceae</taxon>
        <taxon>Sphingomonas</taxon>
    </lineage>
</organism>
<dbReference type="PANTHER" id="PTHR30203">
    <property type="entry name" value="OUTER MEMBRANE CATION EFFLUX PROTEIN"/>
    <property type="match status" value="1"/>
</dbReference>
<dbReference type="OrthoDB" id="9791261at2"/>
<dbReference type="Pfam" id="PF02321">
    <property type="entry name" value="OEP"/>
    <property type="match status" value="2"/>
</dbReference>
<feature type="chain" id="PRO_5009132152" evidence="2">
    <location>
        <begin position="21"/>
        <end position="433"/>
    </location>
</feature>